<evidence type="ECO:0000256" key="1">
    <source>
        <dbReference type="SAM" id="Phobius"/>
    </source>
</evidence>
<keyword evidence="1" id="KW-1133">Transmembrane helix</keyword>
<dbReference type="Proteomes" id="UP000054529">
    <property type="component" value="Unassembled WGS sequence"/>
</dbReference>
<organism evidence="2 3">
    <name type="scientific">Candidatus Riesia pediculischaeffi PTSU</name>
    <dbReference type="NCBI Taxonomy" id="1401651"/>
    <lineage>
        <taxon>Bacteria</taxon>
        <taxon>Pseudomonadati</taxon>
        <taxon>Pseudomonadota</taxon>
        <taxon>Gammaproteobacteria</taxon>
        <taxon>Enterobacterales</taxon>
        <taxon>Enterobacteriaceae</taxon>
        <taxon>Candidatus Riesia</taxon>
    </lineage>
</organism>
<keyword evidence="1" id="KW-0812">Transmembrane</keyword>
<feature type="transmembrane region" description="Helical" evidence="1">
    <location>
        <begin position="12"/>
        <end position="29"/>
    </location>
</feature>
<dbReference type="HOGENOM" id="CLU_3115819_0_0_6"/>
<gene>
    <name evidence="2" type="ORF">P689_12251</name>
</gene>
<evidence type="ECO:0000313" key="3">
    <source>
        <dbReference type="Proteomes" id="UP000054529"/>
    </source>
</evidence>
<proteinExistence type="predicted"/>
<keyword evidence="1" id="KW-0472">Membrane</keyword>
<accession>A0A0C1S000</accession>
<evidence type="ECO:0000313" key="2">
    <source>
        <dbReference type="EMBL" id="KIE63882.1"/>
    </source>
</evidence>
<comment type="caution">
    <text evidence="2">The sequence shown here is derived from an EMBL/GenBank/DDBJ whole genome shotgun (WGS) entry which is preliminary data.</text>
</comment>
<dbReference type="AlphaFoldDB" id="A0A0C1S000"/>
<name>A0A0C1S000_9ENTR</name>
<reference evidence="2 3" key="1">
    <citation type="journal article" date="2014" name="G3 (Bethesda)">
        <title>Genome sequence of Candidatus Riesia pediculischaeffi, endosymbiont of chimpanzee lice, and genomic comparison of recently acquired endosymbionts from human and chimpanzee lice.</title>
        <authorList>
            <person name="Boyd B.M."/>
            <person name="Allen J.M."/>
            <person name="de Crecy-Lagard V."/>
            <person name="Reed D.L."/>
        </authorList>
    </citation>
    <scope>NUCLEOTIDE SEQUENCE [LARGE SCALE GENOMIC DNA]</scope>
    <source>
        <strain evidence="2 3">PTSU</strain>
    </source>
</reference>
<sequence>MIHKFLPICKIFQIIRIVLTTMDVMFYAMDFFMNRNRLYLTNYFFIRFSR</sequence>
<dbReference type="EMBL" id="AWXV01000004">
    <property type="protein sequence ID" value="KIE63882.1"/>
    <property type="molecule type" value="Genomic_DNA"/>
</dbReference>
<protein>
    <submittedName>
        <fullName evidence="2">Uncharacterized protein</fullName>
    </submittedName>
</protein>